<evidence type="ECO:0000313" key="1">
    <source>
        <dbReference type="EMBL" id="MED6114248.1"/>
    </source>
</evidence>
<gene>
    <name evidence="1" type="ORF">PIB30_078565</name>
</gene>
<reference evidence="1 2" key="1">
    <citation type="journal article" date="2023" name="Plants (Basel)">
        <title>Bridging the Gap: Combining Genomics and Transcriptomics Approaches to Understand Stylosanthes scabra, an Orphan Legume from the Brazilian Caatinga.</title>
        <authorList>
            <person name="Ferreira-Neto J.R.C."/>
            <person name="da Silva M.D."/>
            <person name="Binneck E."/>
            <person name="de Melo N.F."/>
            <person name="da Silva R.H."/>
            <person name="de Melo A.L.T.M."/>
            <person name="Pandolfi V."/>
            <person name="Bustamante F.O."/>
            <person name="Brasileiro-Vidal A.C."/>
            <person name="Benko-Iseppon A.M."/>
        </authorList>
    </citation>
    <scope>NUCLEOTIDE SEQUENCE [LARGE SCALE GENOMIC DNA]</scope>
    <source>
        <tissue evidence="1">Leaves</tissue>
    </source>
</reference>
<accession>A0ABU6QR01</accession>
<protein>
    <recommendedName>
        <fullName evidence="3">Aminotransferase-like plant mobile domain-containing protein</fullName>
    </recommendedName>
</protein>
<dbReference type="EMBL" id="JASCZI010001089">
    <property type="protein sequence ID" value="MED6114248.1"/>
    <property type="molecule type" value="Genomic_DNA"/>
</dbReference>
<keyword evidence="2" id="KW-1185">Reference proteome</keyword>
<evidence type="ECO:0008006" key="3">
    <source>
        <dbReference type="Google" id="ProtNLM"/>
    </source>
</evidence>
<proteinExistence type="predicted"/>
<organism evidence="1 2">
    <name type="scientific">Stylosanthes scabra</name>
    <dbReference type="NCBI Taxonomy" id="79078"/>
    <lineage>
        <taxon>Eukaryota</taxon>
        <taxon>Viridiplantae</taxon>
        <taxon>Streptophyta</taxon>
        <taxon>Embryophyta</taxon>
        <taxon>Tracheophyta</taxon>
        <taxon>Spermatophyta</taxon>
        <taxon>Magnoliopsida</taxon>
        <taxon>eudicotyledons</taxon>
        <taxon>Gunneridae</taxon>
        <taxon>Pentapetalae</taxon>
        <taxon>rosids</taxon>
        <taxon>fabids</taxon>
        <taxon>Fabales</taxon>
        <taxon>Fabaceae</taxon>
        <taxon>Papilionoideae</taxon>
        <taxon>50 kb inversion clade</taxon>
        <taxon>dalbergioids sensu lato</taxon>
        <taxon>Dalbergieae</taxon>
        <taxon>Pterocarpus clade</taxon>
        <taxon>Stylosanthes</taxon>
    </lineage>
</organism>
<dbReference type="Proteomes" id="UP001341840">
    <property type="component" value="Unassembled WGS sequence"/>
</dbReference>
<comment type="caution">
    <text evidence="1">The sequence shown here is derived from an EMBL/GenBank/DDBJ whole genome shotgun (WGS) entry which is preliminary data.</text>
</comment>
<sequence>MSISPPLRESWSPFRRRRWRIEGCQHATPTRLWQERDGPKSTSPIAGTSWNLQSCMHATSSVTGANWPLRRWQGRVGERGFPMQQQHALDVEGAAWCINGRGGGDQPSNNSITIIVLQPSPVLEPYGILVDMFPSNPPDPLMDARRQMIEPYLIRSGFYYAAKIKSFQYDNPLINAFVERWRPETHVSSSMGGVHHHPRGCCDAPRSPDRWKSREWDVEILGVIFHRDIWQWCNELLG</sequence>
<evidence type="ECO:0000313" key="2">
    <source>
        <dbReference type="Proteomes" id="UP001341840"/>
    </source>
</evidence>
<name>A0ABU6QR01_9FABA</name>